<dbReference type="InterPro" id="IPR050426">
    <property type="entry name" value="Glycosyltransferase_28"/>
</dbReference>
<feature type="region of interest" description="Disordered" evidence="1">
    <location>
        <begin position="403"/>
        <end position="456"/>
    </location>
</feature>
<dbReference type="PANTHER" id="PTHR48050:SF13">
    <property type="entry name" value="STEROL 3-BETA-GLUCOSYLTRANSFERASE UGT80A2"/>
    <property type="match status" value="1"/>
</dbReference>
<feature type="region of interest" description="Disordered" evidence="1">
    <location>
        <begin position="504"/>
        <end position="532"/>
    </location>
</feature>
<sequence>MGLKTHTTEFRQSLNLPKISVVNFELDMTKFVPCAYLWSEALVPRPRDWGPHIEVVGSVFNLDDGTYAPPERLRDFLAASPEPPIYIGFGSMVLDDEGDLDRLVQVIVEAAKVNRTRIVLQSSWANFDPGRYGHLVSSTSFPKSSTRGSGVGGTSAQDASPPSPSSPPIQATHGDGAEPSMTRKPSENASVAFFPFSAAAPGAGAPMHAEASPALVDQDSLVFILSEKCPHDWLFTRCAAVVHHGGASTVAMGLRCGRSTMICPFFGDQFFWAQAVVDAGVGVAACPALHLTAPILVERMQQLKSLSLRQAAVRLSKKLQREDGVEGAVATFYRQIKVSLEFSKFETDMERKRKLKKTQAKAKEDAIHLAREQSTAGPKDQQRPEFLVSTENFFREMITRAKGEATSPQHGSSATLSTDSVSPEAAFAAEDVSGTSDRDRDDEESWPLPSSPMRQGSENIMQHLEGVVSKLAAGGNEELIAADESPPRENEGLEQIREGWNRLKHRFSSASPDRDTAPEDPRVADSESQSPVTCPIPQLLLLDGHVNPGARVVRSQSARHAR</sequence>
<feature type="compositionally biased region" description="Basic and acidic residues" evidence="1">
    <location>
        <begin position="512"/>
        <end position="525"/>
    </location>
</feature>
<evidence type="ECO:0000259" key="2">
    <source>
        <dbReference type="Pfam" id="PF06722"/>
    </source>
</evidence>
<feature type="compositionally biased region" description="Polar residues" evidence="1">
    <location>
        <begin position="406"/>
        <end position="421"/>
    </location>
</feature>
<proteinExistence type="predicted"/>
<dbReference type="EMBL" id="HBHJ01012326">
    <property type="protein sequence ID" value="CAD9680802.1"/>
    <property type="molecule type" value="Transcribed_RNA"/>
</dbReference>
<dbReference type="Gene3D" id="3.40.50.2000">
    <property type="entry name" value="Glycogen Phosphorylase B"/>
    <property type="match status" value="1"/>
</dbReference>
<feature type="region of interest" description="Disordered" evidence="1">
    <location>
        <begin position="138"/>
        <end position="184"/>
    </location>
</feature>
<organism evidence="3">
    <name type="scientific">Rhizochromulina marina</name>
    <dbReference type="NCBI Taxonomy" id="1034831"/>
    <lineage>
        <taxon>Eukaryota</taxon>
        <taxon>Sar</taxon>
        <taxon>Stramenopiles</taxon>
        <taxon>Ochrophyta</taxon>
        <taxon>Dictyochophyceae</taxon>
        <taxon>Rhizochromulinales</taxon>
        <taxon>Rhizochromulina</taxon>
    </lineage>
</organism>
<dbReference type="AlphaFoldDB" id="A0A7S2RUA5"/>
<protein>
    <recommendedName>
        <fullName evidence="2">Erythromycin biosynthesis protein CIII-like C-terminal domain-containing protein</fullName>
    </recommendedName>
</protein>
<evidence type="ECO:0000313" key="3">
    <source>
        <dbReference type="EMBL" id="CAD9680802.1"/>
    </source>
</evidence>
<dbReference type="Pfam" id="PF06722">
    <property type="entry name" value="EryCIII-like_C"/>
    <property type="match status" value="1"/>
</dbReference>
<gene>
    <name evidence="3" type="ORF">RMAR1173_LOCUS8046</name>
</gene>
<reference evidence="3" key="1">
    <citation type="submission" date="2021-01" db="EMBL/GenBank/DDBJ databases">
        <authorList>
            <person name="Corre E."/>
            <person name="Pelletier E."/>
            <person name="Niang G."/>
            <person name="Scheremetjew M."/>
            <person name="Finn R."/>
            <person name="Kale V."/>
            <person name="Holt S."/>
            <person name="Cochrane G."/>
            <person name="Meng A."/>
            <person name="Brown T."/>
            <person name="Cohen L."/>
        </authorList>
    </citation>
    <scope>NUCLEOTIDE SEQUENCE</scope>
    <source>
        <strain evidence="3">CCMP1243</strain>
    </source>
</reference>
<feature type="domain" description="Erythromycin biosynthesis protein CIII-like C-terminal" evidence="2">
    <location>
        <begin position="229"/>
        <end position="317"/>
    </location>
</feature>
<dbReference type="PANTHER" id="PTHR48050">
    <property type="entry name" value="STEROL 3-BETA-GLUCOSYLTRANSFERASE"/>
    <property type="match status" value="1"/>
</dbReference>
<feature type="region of interest" description="Disordered" evidence="1">
    <location>
        <begin position="356"/>
        <end position="386"/>
    </location>
</feature>
<feature type="compositionally biased region" description="Basic and acidic residues" evidence="1">
    <location>
        <begin position="361"/>
        <end position="371"/>
    </location>
</feature>
<dbReference type="GO" id="GO:0016757">
    <property type="term" value="F:glycosyltransferase activity"/>
    <property type="evidence" value="ECO:0007669"/>
    <property type="project" value="UniProtKB-ARBA"/>
</dbReference>
<dbReference type="InterPro" id="IPR010610">
    <property type="entry name" value="EryCIII-like_C"/>
</dbReference>
<evidence type="ECO:0000256" key="1">
    <source>
        <dbReference type="SAM" id="MobiDB-lite"/>
    </source>
</evidence>
<name>A0A7S2RUA5_9STRA</name>
<accession>A0A7S2RUA5</accession>
<dbReference type="SUPFAM" id="SSF53756">
    <property type="entry name" value="UDP-Glycosyltransferase/glycogen phosphorylase"/>
    <property type="match status" value="2"/>
</dbReference>